<dbReference type="STRING" id="1336235.GCA_000518785_00198"/>
<sequence>MIDPYQLLGLERDADEAAVKAAYRKAAKSAHPDAGGDLDAFGRLNASYELLKDPVRRRVYDDTGYDPQLADATDLKGLMMLETLVNEMILDERAPGSFDPVAGLRRKLTDDLLKARFHILELERHRTRVRQHADRIGRRPENDVLGAMLRARAQSITEAIKGAETQISAIERAYAMLEGYSYELEAVGPRGPEAEAAE</sequence>
<accession>A0A376AHK0</accession>
<evidence type="ECO:0000259" key="1">
    <source>
        <dbReference type="PROSITE" id="PS50076"/>
    </source>
</evidence>
<dbReference type="PRINTS" id="PR00625">
    <property type="entry name" value="JDOMAIN"/>
</dbReference>
<dbReference type="InterPro" id="IPR001623">
    <property type="entry name" value="DnaJ_domain"/>
</dbReference>
<dbReference type="Proteomes" id="UP000254764">
    <property type="component" value="Unassembled WGS sequence"/>
</dbReference>
<dbReference type="CDD" id="cd06257">
    <property type="entry name" value="DnaJ"/>
    <property type="match status" value="1"/>
</dbReference>
<dbReference type="PROSITE" id="PS50076">
    <property type="entry name" value="DNAJ_2"/>
    <property type="match status" value="1"/>
</dbReference>
<reference evidence="3" key="1">
    <citation type="submission" date="2018-07" db="EMBL/GenBank/DDBJ databases">
        <authorList>
            <person name="Peiro R."/>
            <person name="Begona"/>
            <person name="Cbmso G."/>
            <person name="Lopez M."/>
            <person name="Gonzalez S."/>
        </authorList>
    </citation>
    <scope>NUCLEOTIDE SEQUENCE [LARGE SCALE GENOMIC DNA]</scope>
</reference>
<dbReference type="EMBL" id="UEYP01000004">
    <property type="protein sequence ID" value="SSC67322.1"/>
    <property type="molecule type" value="Genomic_DNA"/>
</dbReference>
<name>A0A376AHK0_9HYPH</name>
<dbReference type="Pfam" id="PF00226">
    <property type="entry name" value="DnaJ"/>
    <property type="match status" value="1"/>
</dbReference>
<dbReference type="SUPFAM" id="SSF46565">
    <property type="entry name" value="Chaperone J-domain"/>
    <property type="match status" value="1"/>
</dbReference>
<dbReference type="Gene3D" id="1.10.287.110">
    <property type="entry name" value="DnaJ domain"/>
    <property type="match status" value="1"/>
</dbReference>
<dbReference type="AlphaFoldDB" id="A0A376AHK0"/>
<dbReference type="InterPro" id="IPR050817">
    <property type="entry name" value="DjlA_DnaK_co-chaperone"/>
</dbReference>
<dbReference type="OrthoDB" id="7822896at2"/>
<proteinExistence type="predicted"/>
<evidence type="ECO:0000313" key="2">
    <source>
        <dbReference type="EMBL" id="SSC67322.1"/>
    </source>
</evidence>
<evidence type="ECO:0000313" key="3">
    <source>
        <dbReference type="Proteomes" id="UP000254764"/>
    </source>
</evidence>
<feature type="domain" description="J" evidence="1">
    <location>
        <begin position="3"/>
        <end position="64"/>
    </location>
</feature>
<dbReference type="RefSeq" id="WP_115669991.1">
    <property type="nucleotide sequence ID" value="NZ_UEYP01000004.1"/>
</dbReference>
<dbReference type="InterPro" id="IPR036869">
    <property type="entry name" value="J_dom_sf"/>
</dbReference>
<organism evidence="2 3">
    <name type="scientific">Ciceribacter selenitireducens ATCC BAA-1503</name>
    <dbReference type="NCBI Taxonomy" id="1336235"/>
    <lineage>
        <taxon>Bacteria</taxon>
        <taxon>Pseudomonadati</taxon>
        <taxon>Pseudomonadota</taxon>
        <taxon>Alphaproteobacteria</taxon>
        <taxon>Hyphomicrobiales</taxon>
        <taxon>Rhizobiaceae</taxon>
        <taxon>Ciceribacter</taxon>
    </lineage>
</organism>
<gene>
    <name evidence="2" type="ORF">RHIZ70_3030</name>
</gene>
<dbReference type="SMART" id="SM00271">
    <property type="entry name" value="DnaJ"/>
    <property type="match status" value="1"/>
</dbReference>
<protein>
    <recommendedName>
        <fullName evidence="1">J domain-containing protein</fullName>
    </recommendedName>
</protein>
<keyword evidence="3" id="KW-1185">Reference proteome</keyword>
<dbReference type="PANTHER" id="PTHR24074">
    <property type="entry name" value="CO-CHAPERONE PROTEIN DJLA"/>
    <property type="match status" value="1"/>
</dbReference>